<evidence type="ECO:0000313" key="2">
    <source>
        <dbReference type="EMBL" id="MED6281837.1"/>
    </source>
</evidence>
<accession>A0ABU7E3I3</accession>
<dbReference type="Proteomes" id="UP001352852">
    <property type="component" value="Unassembled WGS sequence"/>
</dbReference>
<protein>
    <submittedName>
        <fullName evidence="2">Uncharacterized protein</fullName>
    </submittedName>
</protein>
<feature type="transmembrane region" description="Helical" evidence="1">
    <location>
        <begin position="192"/>
        <end position="214"/>
    </location>
</feature>
<comment type="caution">
    <text evidence="2">The sequence shown here is derived from an EMBL/GenBank/DDBJ whole genome shotgun (WGS) entry which is preliminary data.</text>
</comment>
<evidence type="ECO:0000256" key="1">
    <source>
        <dbReference type="SAM" id="Phobius"/>
    </source>
</evidence>
<evidence type="ECO:0000313" key="3">
    <source>
        <dbReference type="Proteomes" id="UP001352852"/>
    </source>
</evidence>
<gene>
    <name evidence="2" type="ORF">CHARACLAT_025985</name>
</gene>
<reference evidence="2 3" key="1">
    <citation type="submission" date="2021-06" db="EMBL/GenBank/DDBJ databases">
        <authorList>
            <person name="Palmer J.M."/>
        </authorList>
    </citation>
    <scope>NUCLEOTIDE SEQUENCE [LARGE SCALE GENOMIC DNA]</scope>
    <source>
        <strain evidence="2 3">CL_MEX2019</strain>
        <tissue evidence="2">Muscle</tissue>
    </source>
</reference>
<name>A0ABU7E3I3_9TELE</name>
<keyword evidence="3" id="KW-1185">Reference proteome</keyword>
<keyword evidence="1" id="KW-1133">Transmembrane helix</keyword>
<organism evidence="2 3">
    <name type="scientific">Characodon lateralis</name>
    <dbReference type="NCBI Taxonomy" id="208331"/>
    <lineage>
        <taxon>Eukaryota</taxon>
        <taxon>Metazoa</taxon>
        <taxon>Chordata</taxon>
        <taxon>Craniata</taxon>
        <taxon>Vertebrata</taxon>
        <taxon>Euteleostomi</taxon>
        <taxon>Actinopterygii</taxon>
        <taxon>Neopterygii</taxon>
        <taxon>Teleostei</taxon>
        <taxon>Neoteleostei</taxon>
        <taxon>Acanthomorphata</taxon>
        <taxon>Ovalentaria</taxon>
        <taxon>Atherinomorphae</taxon>
        <taxon>Cyprinodontiformes</taxon>
        <taxon>Goodeidae</taxon>
        <taxon>Characodon</taxon>
    </lineage>
</organism>
<keyword evidence="1" id="KW-0812">Transmembrane</keyword>
<dbReference type="EMBL" id="JAHUTJ010044060">
    <property type="protein sequence ID" value="MED6281837.1"/>
    <property type="molecule type" value="Genomic_DNA"/>
</dbReference>
<keyword evidence="1" id="KW-0472">Membrane</keyword>
<proteinExistence type="predicted"/>
<sequence>MISKNKLGKVSLFVVSSYCCSVSRSGKRKVTLIGTHLDLVDSVTHINAPQEVILPRNSSSQNLTYETPAAKNTDFSSSVVFLKVANQTLTCRTEIAYYPDPEFTSFTAVREGEAVRIVVQKKVDNLEMKTAELKVVGIQNEKEYPCILKSKESSNKTETFICEIEGLHNADFEEVKVSYGGTSVTLNKSSSLSLLILLVILLIPIIIIGVLVFYQRQQKQLTVKMNRLMEDLELDIRNDIRQDRLWKSNKTSADFVVIKYSPLDSVALANTLRYCRADDCLWKKETQD</sequence>